<protein>
    <submittedName>
        <fullName evidence="1">Uncharacterized protein</fullName>
    </submittedName>
</protein>
<dbReference type="AlphaFoldDB" id="A0A6H1ZYR3"/>
<proteinExistence type="predicted"/>
<evidence type="ECO:0000313" key="2">
    <source>
        <dbReference type="EMBL" id="QJA78257.1"/>
    </source>
</evidence>
<evidence type="ECO:0000313" key="1">
    <source>
        <dbReference type="EMBL" id="QJA52619.1"/>
    </source>
</evidence>
<sequence length="86" mass="9741">MTDLYDLPNVDEFGDGDPLWGYKLADMDPTDGTGYYGYTDKGGGWYIKYVTATEVRYVKGVSGYAAAWVLRADPGTEYDYFYEVFL</sequence>
<organism evidence="1">
    <name type="scientific">viral metagenome</name>
    <dbReference type="NCBI Taxonomy" id="1070528"/>
    <lineage>
        <taxon>unclassified sequences</taxon>
        <taxon>metagenomes</taxon>
        <taxon>organismal metagenomes</taxon>
    </lineage>
</organism>
<dbReference type="EMBL" id="MT144354">
    <property type="protein sequence ID" value="QJA52619.1"/>
    <property type="molecule type" value="Genomic_DNA"/>
</dbReference>
<accession>A0A6H1ZYR3</accession>
<reference evidence="1" key="1">
    <citation type="submission" date="2020-03" db="EMBL/GenBank/DDBJ databases">
        <title>The deep terrestrial virosphere.</title>
        <authorList>
            <person name="Holmfeldt K."/>
            <person name="Nilsson E."/>
            <person name="Simone D."/>
            <person name="Lopez-Fernandez M."/>
            <person name="Wu X."/>
            <person name="de Brujin I."/>
            <person name="Lundin D."/>
            <person name="Andersson A."/>
            <person name="Bertilsson S."/>
            <person name="Dopson M."/>
        </authorList>
    </citation>
    <scope>NUCLEOTIDE SEQUENCE</scope>
    <source>
        <strain evidence="2">MM415A01099</strain>
        <strain evidence="3">MM415B03162</strain>
        <strain evidence="1">TM448A02849</strain>
    </source>
</reference>
<evidence type="ECO:0000313" key="3">
    <source>
        <dbReference type="EMBL" id="QJA86576.1"/>
    </source>
</evidence>
<name>A0A6H1ZYR3_9ZZZZ</name>
<dbReference type="EMBL" id="MT142328">
    <property type="protein sequence ID" value="QJA78257.1"/>
    <property type="molecule type" value="Genomic_DNA"/>
</dbReference>
<gene>
    <name evidence="2" type="ORF">MM415A01099_0008</name>
    <name evidence="3" type="ORF">MM415B03162_0005</name>
    <name evidence="1" type="ORF">TM448A02849_0008</name>
</gene>
<dbReference type="EMBL" id="MT142644">
    <property type="protein sequence ID" value="QJA86576.1"/>
    <property type="molecule type" value="Genomic_DNA"/>
</dbReference>